<comment type="caution">
    <text evidence="9">The sequence shown here is derived from an EMBL/GenBank/DDBJ whole genome shotgun (WGS) entry which is preliminary data.</text>
</comment>
<protein>
    <submittedName>
        <fullName evidence="9">ABC transporter permease</fullName>
    </submittedName>
</protein>
<dbReference type="Gene3D" id="1.10.3720.10">
    <property type="entry name" value="MetI-like"/>
    <property type="match status" value="1"/>
</dbReference>
<dbReference type="PANTHER" id="PTHR43386">
    <property type="entry name" value="OLIGOPEPTIDE TRANSPORT SYSTEM PERMEASE PROTEIN APPC"/>
    <property type="match status" value="1"/>
</dbReference>
<dbReference type="InterPro" id="IPR000515">
    <property type="entry name" value="MetI-like"/>
</dbReference>
<evidence type="ECO:0000256" key="3">
    <source>
        <dbReference type="ARBA" id="ARBA00022475"/>
    </source>
</evidence>
<evidence type="ECO:0000313" key="9">
    <source>
        <dbReference type="EMBL" id="TSA82046.1"/>
    </source>
</evidence>
<dbReference type="InterPro" id="IPR050366">
    <property type="entry name" value="BP-dependent_transpt_permease"/>
</dbReference>
<keyword evidence="5 7" id="KW-1133">Transmembrane helix</keyword>
<feature type="domain" description="ABC transmembrane type-1" evidence="8">
    <location>
        <begin position="86"/>
        <end position="276"/>
    </location>
</feature>
<feature type="transmembrane region" description="Helical" evidence="7">
    <location>
        <begin position="128"/>
        <end position="146"/>
    </location>
</feature>
<dbReference type="PROSITE" id="PS50928">
    <property type="entry name" value="ABC_TM1"/>
    <property type="match status" value="1"/>
</dbReference>
<dbReference type="Pfam" id="PF12911">
    <property type="entry name" value="OppC_N"/>
    <property type="match status" value="1"/>
</dbReference>
<dbReference type="InterPro" id="IPR035906">
    <property type="entry name" value="MetI-like_sf"/>
</dbReference>
<dbReference type="CDD" id="cd06261">
    <property type="entry name" value="TM_PBP2"/>
    <property type="match status" value="1"/>
</dbReference>
<dbReference type="GO" id="GO:0055085">
    <property type="term" value="P:transmembrane transport"/>
    <property type="evidence" value="ECO:0007669"/>
    <property type="project" value="InterPro"/>
</dbReference>
<keyword evidence="2 7" id="KW-0813">Transport</keyword>
<evidence type="ECO:0000256" key="4">
    <source>
        <dbReference type="ARBA" id="ARBA00022692"/>
    </source>
</evidence>
<dbReference type="SUPFAM" id="SSF161098">
    <property type="entry name" value="MetI-like"/>
    <property type="match status" value="1"/>
</dbReference>
<feature type="transmembrane region" description="Helical" evidence="7">
    <location>
        <begin position="253"/>
        <end position="276"/>
    </location>
</feature>
<reference evidence="9 10" key="1">
    <citation type="submission" date="2019-07" db="EMBL/GenBank/DDBJ databases">
        <title>Deinococcus detaillus sp. nov., isolated from humus soil in Antarctica.</title>
        <authorList>
            <person name="Zhang K."/>
        </authorList>
    </citation>
    <scope>NUCLEOTIDE SEQUENCE [LARGE SCALE GENOMIC DNA]</scope>
    <source>
        <strain evidence="9 10">H1</strain>
    </source>
</reference>
<name>A0A553UPB3_9DEIO</name>
<dbReference type="RefSeq" id="WP_143721471.1">
    <property type="nucleotide sequence ID" value="NZ_VKDB01000019.1"/>
</dbReference>
<evidence type="ECO:0000256" key="1">
    <source>
        <dbReference type="ARBA" id="ARBA00004651"/>
    </source>
</evidence>
<evidence type="ECO:0000256" key="5">
    <source>
        <dbReference type="ARBA" id="ARBA00022989"/>
    </source>
</evidence>
<dbReference type="EMBL" id="VKDB01000019">
    <property type="protein sequence ID" value="TSA82046.1"/>
    <property type="molecule type" value="Genomic_DNA"/>
</dbReference>
<sequence>MTTTTATPTQTSRRQLWRKVSRNRLTLLGLFIIGVMVLAVVLAPWLAPYDPVQVEVASKLQPPSAQHWMGTDQYGRDVLARIIYGTRYDLLIAVSAVALAAGVGTPLGMIAGYFGGRTEGVIMRCMDLLLVFPDILLAITLAAVLGPSLSNAILAVSIIGIAGYARLAHSSTLTARELMYVEAARAVGMSTPQIIRKAILPNIVSPIMIRATLGMGFAVLLAASLGFIGLGAQPPTPEWGAMINEGRTQIISGAWWTSVFPGLAIVLLVTGFNLLGDGLRDIFDPRAAY</sequence>
<keyword evidence="10" id="KW-1185">Reference proteome</keyword>
<dbReference type="PANTHER" id="PTHR43386:SF25">
    <property type="entry name" value="PEPTIDE ABC TRANSPORTER PERMEASE PROTEIN"/>
    <property type="match status" value="1"/>
</dbReference>
<evidence type="ECO:0000256" key="2">
    <source>
        <dbReference type="ARBA" id="ARBA00022448"/>
    </source>
</evidence>
<feature type="transmembrane region" description="Helical" evidence="7">
    <location>
        <begin position="25"/>
        <end position="47"/>
    </location>
</feature>
<evidence type="ECO:0000313" key="10">
    <source>
        <dbReference type="Proteomes" id="UP000316092"/>
    </source>
</evidence>
<keyword evidence="4 7" id="KW-0812">Transmembrane</keyword>
<evidence type="ECO:0000259" key="8">
    <source>
        <dbReference type="PROSITE" id="PS50928"/>
    </source>
</evidence>
<evidence type="ECO:0000256" key="7">
    <source>
        <dbReference type="RuleBase" id="RU363032"/>
    </source>
</evidence>
<dbReference type="OrthoDB" id="9766870at2"/>
<organism evidence="9 10">
    <name type="scientific">Deinococcus detaillensis</name>
    <dbReference type="NCBI Taxonomy" id="2592048"/>
    <lineage>
        <taxon>Bacteria</taxon>
        <taxon>Thermotogati</taxon>
        <taxon>Deinococcota</taxon>
        <taxon>Deinococci</taxon>
        <taxon>Deinococcales</taxon>
        <taxon>Deinococcaceae</taxon>
        <taxon>Deinococcus</taxon>
    </lineage>
</organism>
<dbReference type="Proteomes" id="UP000316092">
    <property type="component" value="Unassembled WGS sequence"/>
</dbReference>
<comment type="similarity">
    <text evidence="7">Belongs to the binding-protein-dependent transport system permease family.</text>
</comment>
<evidence type="ECO:0000256" key="6">
    <source>
        <dbReference type="ARBA" id="ARBA00023136"/>
    </source>
</evidence>
<keyword evidence="6 7" id="KW-0472">Membrane</keyword>
<gene>
    <name evidence="9" type="ORF">FNU79_14215</name>
</gene>
<dbReference type="InterPro" id="IPR025966">
    <property type="entry name" value="OppC_N"/>
</dbReference>
<dbReference type="AlphaFoldDB" id="A0A553UPB3"/>
<feature type="transmembrane region" description="Helical" evidence="7">
    <location>
        <begin position="207"/>
        <end position="233"/>
    </location>
</feature>
<comment type="subcellular location">
    <subcellularLocation>
        <location evidence="1 7">Cell membrane</location>
        <topology evidence="1 7">Multi-pass membrane protein</topology>
    </subcellularLocation>
</comment>
<proteinExistence type="inferred from homology"/>
<keyword evidence="3" id="KW-1003">Cell membrane</keyword>
<dbReference type="Pfam" id="PF00528">
    <property type="entry name" value="BPD_transp_1"/>
    <property type="match status" value="1"/>
</dbReference>
<feature type="transmembrane region" description="Helical" evidence="7">
    <location>
        <begin position="152"/>
        <end position="169"/>
    </location>
</feature>
<feature type="transmembrane region" description="Helical" evidence="7">
    <location>
        <begin position="90"/>
        <end position="116"/>
    </location>
</feature>
<accession>A0A553UPB3</accession>
<dbReference type="GO" id="GO:0005886">
    <property type="term" value="C:plasma membrane"/>
    <property type="evidence" value="ECO:0007669"/>
    <property type="project" value="UniProtKB-SubCell"/>
</dbReference>